<dbReference type="AlphaFoldDB" id="A0A930YMN1"/>
<accession>A0A930YMN1</accession>
<protein>
    <submittedName>
        <fullName evidence="2">Helix-turn-helix transcriptional regulator</fullName>
    </submittedName>
</protein>
<feature type="domain" description="HTH cro/C1-type" evidence="1">
    <location>
        <begin position="4"/>
        <end position="63"/>
    </location>
</feature>
<name>A0A930YMN1_9ACTN</name>
<dbReference type="GO" id="GO:0003677">
    <property type="term" value="F:DNA binding"/>
    <property type="evidence" value="ECO:0007669"/>
    <property type="project" value="InterPro"/>
</dbReference>
<dbReference type="InterPro" id="IPR010982">
    <property type="entry name" value="Lambda_DNA-bd_dom_sf"/>
</dbReference>
<organism evidence="2 3">
    <name type="scientific">Lancefieldella rimae</name>
    <dbReference type="NCBI Taxonomy" id="1383"/>
    <lineage>
        <taxon>Bacteria</taxon>
        <taxon>Bacillati</taxon>
        <taxon>Actinomycetota</taxon>
        <taxon>Coriobacteriia</taxon>
        <taxon>Coriobacteriales</taxon>
        <taxon>Atopobiaceae</taxon>
        <taxon>Lancefieldella</taxon>
    </lineage>
</organism>
<dbReference type="InterPro" id="IPR001387">
    <property type="entry name" value="Cro/C1-type_HTH"/>
</dbReference>
<dbReference type="Gene3D" id="1.10.260.40">
    <property type="entry name" value="lambda repressor-like DNA-binding domains"/>
    <property type="match status" value="1"/>
</dbReference>
<evidence type="ECO:0000259" key="1">
    <source>
        <dbReference type="Pfam" id="PF13443"/>
    </source>
</evidence>
<gene>
    <name evidence="2" type="ORF">HXK26_00240</name>
</gene>
<dbReference type="Proteomes" id="UP000698335">
    <property type="component" value="Unassembled WGS sequence"/>
</dbReference>
<sequence length="64" mass="7375">MKSRINVLLAERRITKRSVAEKLGLREETIWRWSTDWGVGGMRLASAERLANVLGCKVKDLFEE</sequence>
<dbReference type="EMBL" id="JABZGW010000003">
    <property type="protein sequence ID" value="MBF4807123.1"/>
    <property type="molecule type" value="Genomic_DNA"/>
</dbReference>
<comment type="caution">
    <text evidence="2">The sequence shown here is derived from an EMBL/GenBank/DDBJ whole genome shotgun (WGS) entry which is preliminary data.</text>
</comment>
<dbReference type="SUPFAM" id="SSF47413">
    <property type="entry name" value="lambda repressor-like DNA-binding domains"/>
    <property type="match status" value="1"/>
</dbReference>
<proteinExistence type="predicted"/>
<reference evidence="2" key="1">
    <citation type="submission" date="2020-04" db="EMBL/GenBank/DDBJ databases">
        <title>Deep metagenomics examines the oral microbiome during advanced dental caries in children, revealing novel taxa and co-occurrences with host molecules.</title>
        <authorList>
            <person name="Baker J.L."/>
            <person name="Morton J.T."/>
            <person name="Dinis M."/>
            <person name="Alvarez R."/>
            <person name="Tran N.C."/>
            <person name="Knight R."/>
            <person name="Edlund A."/>
        </authorList>
    </citation>
    <scope>NUCLEOTIDE SEQUENCE</scope>
    <source>
        <strain evidence="2">JCVI_38_bin.5</strain>
    </source>
</reference>
<evidence type="ECO:0000313" key="3">
    <source>
        <dbReference type="Proteomes" id="UP000698335"/>
    </source>
</evidence>
<dbReference type="Pfam" id="PF13443">
    <property type="entry name" value="HTH_26"/>
    <property type="match status" value="1"/>
</dbReference>
<evidence type="ECO:0000313" key="2">
    <source>
        <dbReference type="EMBL" id="MBF4807123.1"/>
    </source>
</evidence>